<dbReference type="Proteomes" id="UP001367030">
    <property type="component" value="Unassembled WGS sequence"/>
</dbReference>
<comment type="function">
    <text evidence="8">Toxic component of a toxin-antitoxin (TA) system. An RNase.</text>
</comment>
<dbReference type="HAMAP" id="MF_00265">
    <property type="entry name" value="VapC_Nob1"/>
    <property type="match status" value="1"/>
</dbReference>
<proteinExistence type="inferred from homology"/>
<dbReference type="InterPro" id="IPR022907">
    <property type="entry name" value="VapC_family"/>
</dbReference>
<evidence type="ECO:0000256" key="5">
    <source>
        <dbReference type="ARBA" id="ARBA00022801"/>
    </source>
</evidence>
<keyword evidence="5 8" id="KW-0378">Hydrolase</keyword>
<evidence type="ECO:0000256" key="6">
    <source>
        <dbReference type="ARBA" id="ARBA00022842"/>
    </source>
</evidence>
<evidence type="ECO:0000256" key="2">
    <source>
        <dbReference type="ARBA" id="ARBA00022649"/>
    </source>
</evidence>
<dbReference type="EC" id="3.1.-.-" evidence="8"/>
<keyword evidence="6 8" id="KW-0460">Magnesium</keyword>
<evidence type="ECO:0000256" key="8">
    <source>
        <dbReference type="HAMAP-Rule" id="MF_00265"/>
    </source>
</evidence>
<reference evidence="10 11" key="1">
    <citation type="submission" date="2024-03" db="EMBL/GenBank/DDBJ databases">
        <title>Novel species of the genus Variovorax.</title>
        <authorList>
            <person name="Liu Q."/>
            <person name="Xin Y.-H."/>
        </authorList>
    </citation>
    <scope>NUCLEOTIDE SEQUENCE [LARGE SCALE GENOMIC DNA]</scope>
    <source>
        <strain evidence="10 11">KACC 18901</strain>
    </source>
</reference>
<dbReference type="InterPro" id="IPR002716">
    <property type="entry name" value="PIN_dom"/>
</dbReference>
<dbReference type="InterPro" id="IPR050556">
    <property type="entry name" value="Type_II_TA_system_RNase"/>
</dbReference>
<protein>
    <recommendedName>
        <fullName evidence="8">Ribonuclease VapC</fullName>
        <shortName evidence="8">RNase VapC</shortName>
        <ecNumber evidence="8">3.1.-.-</ecNumber>
    </recommendedName>
    <alternativeName>
        <fullName evidence="8">Toxin VapC</fullName>
    </alternativeName>
</protein>
<keyword evidence="8" id="KW-0800">Toxin</keyword>
<evidence type="ECO:0000256" key="1">
    <source>
        <dbReference type="ARBA" id="ARBA00001946"/>
    </source>
</evidence>
<comment type="caution">
    <text evidence="10">The sequence shown here is derived from an EMBL/GenBank/DDBJ whole genome shotgun (WGS) entry which is preliminary data.</text>
</comment>
<keyword evidence="4 8" id="KW-0479">Metal-binding</keyword>
<dbReference type="SUPFAM" id="SSF88723">
    <property type="entry name" value="PIN domain-like"/>
    <property type="match status" value="1"/>
</dbReference>
<dbReference type="RefSeq" id="WP_340337177.1">
    <property type="nucleotide sequence ID" value="NZ_JBBKZS010000009.1"/>
</dbReference>
<gene>
    <name evidence="8" type="primary">vapC</name>
    <name evidence="10" type="ORF">WKW79_21190</name>
</gene>
<accession>A0ABU8XBW4</accession>
<feature type="binding site" evidence="8">
    <location>
        <position position="103"/>
    </location>
    <ligand>
        <name>Mg(2+)</name>
        <dbReference type="ChEBI" id="CHEBI:18420"/>
    </ligand>
</feature>
<name>A0ABU8XBW4_9BURK</name>
<dbReference type="PANTHER" id="PTHR33653:SF1">
    <property type="entry name" value="RIBONUCLEASE VAPC2"/>
    <property type="match status" value="1"/>
</dbReference>
<evidence type="ECO:0000313" key="11">
    <source>
        <dbReference type="Proteomes" id="UP001367030"/>
    </source>
</evidence>
<comment type="cofactor">
    <cofactor evidence="1 8">
        <name>Mg(2+)</name>
        <dbReference type="ChEBI" id="CHEBI:18420"/>
    </cofactor>
</comment>
<evidence type="ECO:0000256" key="4">
    <source>
        <dbReference type="ARBA" id="ARBA00022723"/>
    </source>
</evidence>
<keyword evidence="3 8" id="KW-0540">Nuclease</keyword>
<keyword evidence="2 8" id="KW-1277">Toxin-antitoxin system</keyword>
<dbReference type="PANTHER" id="PTHR33653">
    <property type="entry name" value="RIBONUCLEASE VAPC2"/>
    <property type="match status" value="1"/>
</dbReference>
<dbReference type="Pfam" id="PF01850">
    <property type="entry name" value="PIN"/>
    <property type="match status" value="1"/>
</dbReference>
<dbReference type="Gene3D" id="3.40.50.1010">
    <property type="entry name" value="5'-nuclease"/>
    <property type="match status" value="1"/>
</dbReference>
<dbReference type="InterPro" id="IPR029060">
    <property type="entry name" value="PIN-like_dom_sf"/>
</dbReference>
<sequence length="139" mass="14721">MIILDTNVLSQPSRQVPEAAVIAWLSRQRPDDLCATSINVMELLDGVMRLPQGARRRSIEAANTAVIATLAGRVHAFDEAAAAACAEVMNKARKTGFIVGLADGMIGGIASLHGCSIATQDEAPFNAMGLHVINPWTAR</sequence>
<organism evidence="10 11">
    <name type="scientific">Variovorax robiniae</name>
    <dbReference type="NCBI Taxonomy" id="1836199"/>
    <lineage>
        <taxon>Bacteria</taxon>
        <taxon>Pseudomonadati</taxon>
        <taxon>Pseudomonadota</taxon>
        <taxon>Betaproteobacteria</taxon>
        <taxon>Burkholderiales</taxon>
        <taxon>Comamonadaceae</taxon>
        <taxon>Variovorax</taxon>
    </lineage>
</organism>
<evidence type="ECO:0000256" key="3">
    <source>
        <dbReference type="ARBA" id="ARBA00022722"/>
    </source>
</evidence>
<keyword evidence="11" id="KW-1185">Reference proteome</keyword>
<feature type="binding site" evidence="8">
    <location>
        <position position="5"/>
    </location>
    <ligand>
        <name>Mg(2+)</name>
        <dbReference type="ChEBI" id="CHEBI:18420"/>
    </ligand>
</feature>
<evidence type="ECO:0000259" key="9">
    <source>
        <dbReference type="Pfam" id="PF01850"/>
    </source>
</evidence>
<comment type="similarity">
    <text evidence="7 8">Belongs to the PINc/VapC protein family.</text>
</comment>
<evidence type="ECO:0000313" key="10">
    <source>
        <dbReference type="EMBL" id="MEJ8857106.1"/>
    </source>
</evidence>
<feature type="domain" description="PIN" evidence="9">
    <location>
        <begin position="2"/>
        <end position="125"/>
    </location>
</feature>
<dbReference type="EMBL" id="JBBKZS010000009">
    <property type="protein sequence ID" value="MEJ8857106.1"/>
    <property type="molecule type" value="Genomic_DNA"/>
</dbReference>
<evidence type="ECO:0000256" key="7">
    <source>
        <dbReference type="ARBA" id="ARBA00038093"/>
    </source>
</evidence>